<dbReference type="AlphaFoldDB" id="A0ABD0LZ33"/>
<gene>
    <name evidence="1" type="ORF">BaRGS_00004568</name>
</gene>
<sequence length="117" mass="13510">MSRDTVAHNMGRSKFLSVIVHPHSPCMQSLCLFLWCTRITSMWMRCHQICVQLSRWATLVHKHQQHKGPASGVRLQARKAYKVDGVLLTRVWLSFTIRAMFIHKHSNTEGEATLVEI</sequence>
<reference evidence="1 2" key="1">
    <citation type="journal article" date="2023" name="Sci. Data">
        <title>Genome assembly of the Korean intertidal mud-creeper Batillaria attramentaria.</title>
        <authorList>
            <person name="Patra A.K."/>
            <person name="Ho P.T."/>
            <person name="Jun S."/>
            <person name="Lee S.J."/>
            <person name="Kim Y."/>
            <person name="Won Y.J."/>
        </authorList>
    </citation>
    <scope>NUCLEOTIDE SEQUENCE [LARGE SCALE GENOMIC DNA]</scope>
    <source>
        <strain evidence="1">Wonlab-2016</strain>
    </source>
</reference>
<proteinExistence type="predicted"/>
<accession>A0ABD0LZ33</accession>
<dbReference type="EMBL" id="JACVVK020000016">
    <property type="protein sequence ID" value="KAK7504264.1"/>
    <property type="molecule type" value="Genomic_DNA"/>
</dbReference>
<comment type="caution">
    <text evidence="1">The sequence shown here is derived from an EMBL/GenBank/DDBJ whole genome shotgun (WGS) entry which is preliminary data.</text>
</comment>
<dbReference type="Proteomes" id="UP001519460">
    <property type="component" value="Unassembled WGS sequence"/>
</dbReference>
<evidence type="ECO:0000313" key="1">
    <source>
        <dbReference type="EMBL" id="KAK7504264.1"/>
    </source>
</evidence>
<protein>
    <submittedName>
        <fullName evidence="1">Uncharacterized protein</fullName>
    </submittedName>
</protein>
<name>A0ABD0LZ33_9CAEN</name>
<organism evidence="1 2">
    <name type="scientific">Batillaria attramentaria</name>
    <dbReference type="NCBI Taxonomy" id="370345"/>
    <lineage>
        <taxon>Eukaryota</taxon>
        <taxon>Metazoa</taxon>
        <taxon>Spiralia</taxon>
        <taxon>Lophotrochozoa</taxon>
        <taxon>Mollusca</taxon>
        <taxon>Gastropoda</taxon>
        <taxon>Caenogastropoda</taxon>
        <taxon>Sorbeoconcha</taxon>
        <taxon>Cerithioidea</taxon>
        <taxon>Batillariidae</taxon>
        <taxon>Batillaria</taxon>
    </lineage>
</organism>
<keyword evidence="2" id="KW-1185">Reference proteome</keyword>
<evidence type="ECO:0000313" key="2">
    <source>
        <dbReference type="Proteomes" id="UP001519460"/>
    </source>
</evidence>